<dbReference type="EMBL" id="MHCV01000027">
    <property type="protein sequence ID" value="OGY27420.1"/>
    <property type="molecule type" value="Genomic_DNA"/>
</dbReference>
<sequence length="274" mass="29299">MYIGIDIGGTHTRVAVGENGKYFAKRDFPTNELEETLSQIKQSISNLDAFKAKAIGVAVAGPVDHQKQILYHPPNLPSSWRGKNVSNIFTDKIGIKTFIGHDASVAALGEAIYGAGKDKNPVLYYTVSTGIGSGLVVNGNIYHGIFNPEAGHQIFSREGEPCDCGQLGDLESLASGKSLQKKTGKEPIEVEGSDTWREAMEWIAIGVANSILHFSPEIVVIGGGMTKNKEIFFAPINEALKKYLKFTPPVPVVPSGLGQDSSLIGALELAQSSS</sequence>
<dbReference type="Gene3D" id="3.30.420.40">
    <property type="match status" value="2"/>
</dbReference>
<name>A0A1G1WJ34_9BACT</name>
<gene>
    <name evidence="2" type="ORF">A2864_02705</name>
</gene>
<dbReference type="InterPro" id="IPR000600">
    <property type="entry name" value="ROK"/>
</dbReference>
<proteinExistence type="inferred from homology"/>
<dbReference type="SUPFAM" id="SSF53067">
    <property type="entry name" value="Actin-like ATPase domain"/>
    <property type="match status" value="1"/>
</dbReference>
<dbReference type="PANTHER" id="PTHR18964:SF149">
    <property type="entry name" value="BIFUNCTIONAL UDP-N-ACETYLGLUCOSAMINE 2-EPIMERASE_N-ACETYLMANNOSAMINE KINASE"/>
    <property type="match status" value="1"/>
</dbReference>
<evidence type="ECO:0000256" key="1">
    <source>
        <dbReference type="ARBA" id="ARBA00006479"/>
    </source>
</evidence>
<protein>
    <recommendedName>
        <fullName evidence="4">ROK family protein</fullName>
    </recommendedName>
</protein>
<comment type="caution">
    <text evidence="2">The sequence shown here is derived from an EMBL/GenBank/DDBJ whole genome shotgun (WGS) entry which is preliminary data.</text>
</comment>
<dbReference type="Pfam" id="PF00480">
    <property type="entry name" value="ROK"/>
    <property type="match status" value="1"/>
</dbReference>
<evidence type="ECO:0000313" key="3">
    <source>
        <dbReference type="Proteomes" id="UP000177900"/>
    </source>
</evidence>
<dbReference type="Proteomes" id="UP000177900">
    <property type="component" value="Unassembled WGS sequence"/>
</dbReference>
<dbReference type="InterPro" id="IPR043129">
    <property type="entry name" value="ATPase_NBD"/>
</dbReference>
<accession>A0A1G1WJ34</accession>
<dbReference type="CDD" id="cd23763">
    <property type="entry name" value="ASKHA_ATPase_ROK"/>
    <property type="match status" value="1"/>
</dbReference>
<dbReference type="PROSITE" id="PS01125">
    <property type="entry name" value="ROK"/>
    <property type="match status" value="1"/>
</dbReference>
<comment type="similarity">
    <text evidence="1">Belongs to the ROK (NagC/XylR) family.</text>
</comment>
<evidence type="ECO:0008006" key="4">
    <source>
        <dbReference type="Google" id="ProtNLM"/>
    </source>
</evidence>
<dbReference type="AlphaFoldDB" id="A0A1G1WJ34"/>
<evidence type="ECO:0000313" key="2">
    <source>
        <dbReference type="EMBL" id="OGY27420.1"/>
    </source>
</evidence>
<organism evidence="2 3">
    <name type="scientific">Candidatus Woykebacteria bacterium RIFCSPHIGHO2_01_FULL_39_12</name>
    <dbReference type="NCBI Taxonomy" id="1802599"/>
    <lineage>
        <taxon>Bacteria</taxon>
        <taxon>Candidatus Woykeibacteriota</taxon>
    </lineage>
</organism>
<reference evidence="2 3" key="1">
    <citation type="journal article" date="2016" name="Nat. Commun.">
        <title>Thousands of microbial genomes shed light on interconnected biogeochemical processes in an aquifer system.</title>
        <authorList>
            <person name="Anantharaman K."/>
            <person name="Brown C.T."/>
            <person name="Hug L.A."/>
            <person name="Sharon I."/>
            <person name="Castelle C.J."/>
            <person name="Probst A.J."/>
            <person name="Thomas B.C."/>
            <person name="Singh A."/>
            <person name="Wilkins M.J."/>
            <person name="Karaoz U."/>
            <person name="Brodie E.L."/>
            <person name="Williams K.H."/>
            <person name="Hubbard S.S."/>
            <person name="Banfield J.F."/>
        </authorList>
    </citation>
    <scope>NUCLEOTIDE SEQUENCE [LARGE SCALE GENOMIC DNA]</scope>
</reference>
<dbReference type="InterPro" id="IPR049874">
    <property type="entry name" value="ROK_cs"/>
</dbReference>
<dbReference type="PANTHER" id="PTHR18964">
    <property type="entry name" value="ROK (REPRESSOR, ORF, KINASE) FAMILY"/>
    <property type="match status" value="1"/>
</dbReference>